<dbReference type="Proteomes" id="UP000011602">
    <property type="component" value="Unassembled WGS sequence"/>
</dbReference>
<proteinExistence type="predicted"/>
<dbReference type="OrthoDB" id="342743at2157"/>
<keyword evidence="2" id="KW-0472">Membrane</keyword>
<dbReference type="eggNOG" id="arCOG08126">
    <property type="taxonomic scope" value="Archaea"/>
</dbReference>
<feature type="region of interest" description="Disordered" evidence="1">
    <location>
        <begin position="83"/>
        <end position="143"/>
    </location>
</feature>
<dbReference type="STRING" id="1227499.C493_11572"/>
<comment type="caution">
    <text evidence="3">The sequence shown here is derived from an EMBL/GenBank/DDBJ whole genome shotgun (WGS) entry which is preliminary data.</text>
</comment>
<sequence>MLELTATLLQVEEEISPEMMIASLVIGLLIAAGAGYWVYRDASNRQNNELLWALGIGFLLFLFLPVGLVAIVAYLLLRGDVTESTDEHGGDWDADSGADDRGRDTETDDWGSPDEGATNSWDSSTDDADDWGSSRDEQDDRDW</sequence>
<evidence type="ECO:0000256" key="2">
    <source>
        <dbReference type="SAM" id="Phobius"/>
    </source>
</evidence>
<reference evidence="3 4" key="1">
    <citation type="journal article" date="2014" name="PLoS Genet.">
        <title>Phylogenetically driven sequencing of extremely halophilic archaea reveals strategies for static and dynamic osmo-response.</title>
        <authorList>
            <person name="Becker E.A."/>
            <person name="Seitzer P.M."/>
            <person name="Tritt A."/>
            <person name="Larsen D."/>
            <person name="Krusor M."/>
            <person name="Yao A.I."/>
            <person name="Wu D."/>
            <person name="Madern D."/>
            <person name="Eisen J.A."/>
            <person name="Darling A.E."/>
            <person name="Facciotti M.T."/>
        </authorList>
    </citation>
    <scope>NUCLEOTIDE SEQUENCE [LARGE SCALE GENOMIC DNA]</scope>
    <source>
        <strain evidence="3 4">JCM 12255</strain>
    </source>
</reference>
<keyword evidence="4" id="KW-1185">Reference proteome</keyword>
<feature type="transmembrane region" description="Helical" evidence="2">
    <location>
        <begin position="20"/>
        <end position="39"/>
    </location>
</feature>
<name>L9X047_9EURY</name>
<organism evidence="3 4">
    <name type="scientific">Natronolimnohabitans innermongolicus JCM 12255</name>
    <dbReference type="NCBI Taxonomy" id="1227499"/>
    <lineage>
        <taxon>Archaea</taxon>
        <taxon>Methanobacteriati</taxon>
        <taxon>Methanobacteriota</taxon>
        <taxon>Stenosarchaea group</taxon>
        <taxon>Halobacteria</taxon>
        <taxon>Halobacteriales</taxon>
        <taxon>Natrialbaceae</taxon>
        <taxon>Natronolimnohabitans</taxon>
    </lineage>
</organism>
<keyword evidence="2" id="KW-1133">Transmembrane helix</keyword>
<dbReference type="RefSeq" id="WP_007259594.1">
    <property type="nucleotide sequence ID" value="NZ_AOHZ01000051.1"/>
</dbReference>
<feature type="compositionally biased region" description="Basic and acidic residues" evidence="1">
    <location>
        <begin position="132"/>
        <end position="143"/>
    </location>
</feature>
<evidence type="ECO:0000256" key="1">
    <source>
        <dbReference type="SAM" id="MobiDB-lite"/>
    </source>
</evidence>
<dbReference type="AlphaFoldDB" id="L9X047"/>
<gene>
    <name evidence="3" type="ORF">C493_11572</name>
</gene>
<protein>
    <submittedName>
        <fullName evidence="3">Uncharacterized protein</fullName>
    </submittedName>
</protein>
<keyword evidence="2" id="KW-0812">Transmembrane</keyword>
<evidence type="ECO:0000313" key="4">
    <source>
        <dbReference type="Proteomes" id="UP000011602"/>
    </source>
</evidence>
<dbReference type="EMBL" id="AOHZ01000051">
    <property type="protein sequence ID" value="ELY55119.1"/>
    <property type="molecule type" value="Genomic_DNA"/>
</dbReference>
<feature type="transmembrane region" description="Helical" evidence="2">
    <location>
        <begin position="51"/>
        <end position="77"/>
    </location>
</feature>
<evidence type="ECO:0000313" key="3">
    <source>
        <dbReference type="EMBL" id="ELY55119.1"/>
    </source>
</evidence>
<accession>L9X047</accession>